<feature type="transmembrane region" description="Helical" evidence="4">
    <location>
        <begin position="237"/>
        <end position="260"/>
    </location>
</feature>
<feature type="transmembrane region" description="Helical" evidence="4">
    <location>
        <begin position="325"/>
        <end position="352"/>
    </location>
</feature>
<dbReference type="GO" id="GO:0022857">
    <property type="term" value="F:transmembrane transporter activity"/>
    <property type="evidence" value="ECO:0007669"/>
    <property type="project" value="InterPro"/>
</dbReference>
<feature type="transmembrane region" description="Helical" evidence="4">
    <location>
        <begin position="146"/>
        <end position="171"/>
    </location>
</feature>
<dbReference type="EMBL" id="QOKZ01000009">
    <property type="protein sequence ID" value="RMC32468.1"/>
    <property type="molecule type" value="Genomic_DNA"/>
</dbReference>
<feature type="transmembrane region" description="Helical" evidence="4">
    <location>
        <begin position="364"/>
        <end position="388"/>
    </location>
</feature>
<feature type="transmembrane region" description="Helical" evidence="4">
    <location>
        <begin position="394"/>
        <end position="411"/>
    </location>
</feature>
<accession>A0A3M0M3Y2</accession>
<comment type="caution">
    <text evidence="6">The sequence shown here is derived from an EMBL/GenBank/DDBJ whole genome shotgun (WGS) entry which is preliminary data.</text>
</comment>
<dbReference type="InterPro" id="IPR020846">
    <property type="entry name" value="MFS_dom"/>
</dbReference>
<evidence type="ECO:0000256" key="1">
    <source>
        <dbReference type="ARBA" id="ARBA00022692"/>
    </source>
</evidence>
<evidence type="ECO:0000256" key="4">
    <source>
        <dbReference type="SAM" id="Phobius"/>
    </source>
</evidence>
<dbReference type="InterPro" id="IPR011701">
    <property type="entry name" value="MFS"/>
</dbReference>
<sequence>MQDIRPKSPPLSELTRPQVRWILGGVVMTLATMPGQTNFIAQFNAALRAEFGLSNGAFGAIYTLATLISATGLVFAGVLADRIAPLKLACASIAGLAVTAILMSQVDGLPLLVLALVFLRFFGQGMLMHIAMTAMARWFNRFRGRAISFAAFGITIGDSLLPFTLTISILAFSWRSVWIATAIFLVVALIPLLLFLLHDPPDSKRARQSGAVNPDAALSDVPTGLNWSRARVLRDPLFFLILPGIMSMPGIGTLFVFHQANLAALKGWPIETYTAFFPVMSLTVAAASLAAGFMVDRIGAWRLMPIFLLPLTLACILVATLHPVWAIPLIFLCFGLTQGVMNPIIGALWVELYGTAHIGAVRSLATAALVAATALGPGISGILIDLGINLERQAVAYAAWCLSWSGIYLWLQPRFGFRASELV</sequence>
<feature type="transmembrane region" description="Helical" evidence="4">
    <location>
        <begin position="272"/>
        <end position="293"/>
    </location>
</feature>
<reference evidence="6 7" key="1">
    <citation type="submission" date="2018-07" db="EMBL/GenBank/DDBJ databases">
        <authorList>
            <person name="Zhang Y."/>
            <person name="Wang L."/>
            <person name="Ma S."/>
        </authorList>
    </citation>
    <scope>NUCLEOTIDE SEQUENCE [LARGE SCALE GENOMIC DNA]</scope>
    <source>
        <strain evidence="6 7">4-2</strain>
    </source>
</reference>
<dbReference type="Gene3D" id="1.20.1250.20">
    <property type="entry name" value="MFS general substrate transporter like domains"/>
    <property type="match status" value="2"/>
</dbReference>
<evidence type="ECO:0000256" key="2">
    <source>
        <dbReference type="ARBA" id="ARBA00022989"/>
    </source>
</evidence>
<keyword evidence="1 4" id="KW-0812">Transmembrane</keyword>
<dbReference type="OrthoDB" id="1404228at2"/>
<dbReference type="AlphaFoldDB" id="A0A3M0M3Y2"/>
<dbReference type="PANTHER" id="PTHR11360">
    <property type="entry name" value="MONOCARBOXYLATE TRANSPORTER"/>
    <property type="match status" value="1"/>
</dbReference>
<dbReference type="InterPro" id="IPR050327">
    <property type="entry name" value="Proton-linked_MCT"/>
</dbReference>
<feature type="transmembrane region" description="Helical" evidence="4">
    <location>
        <begin position="86"/>
        <end position="106"/>
    </location>
</feature>
<keyword evidence="7" id="KW-1185">Reference proteome</keyword>
<dbReference type="PANTHER" id="PTHR11360:SF308">
    <property type="entry name" value="BLL3089 PROTEIN"/>
    <property type="match status" value="1"/>
</dbReference>
<keyword evidence="2 4" id="KW-1133">Transmembrane helix</keyword>
<evidence type="ECO:0000313" key="6">
    <source>
        <dbReference type="EMBL" id="RMC32468.1"/>
    </source>
</evidence>
<dbReference type="InterPro" id="IPR036259">
    <property type="entry name" value="MFS_trans_sf"/>
</dbReference>
<keyword evidence="3 4" id="KW-0472">Membrane</keyword>
<feature type="transmembrane region" description="Helical" evidence="4">
    <location>
        <begin position="177"/>
        <end position="197"/>
    </location>
</feature>
<gene>
    <name evidence="6" type="ORF">C9E81_19030</name>
</gene>
<feature type="domain" description="Major facilitator superfamily (MFS) profile" evidence="5">
    <location>
        <begin position="22"/>
        <end position="423"/>
    </location>
</feature>
<feature type="transmembrane region" description="Helical" evidence="4">
    <location>
        <begin position="112"/>
        <end position="134"/>
    </location>
</feature>
<feature type="transmembrane region" description="Helical" evidence="4">
    <location>
        <begin position="300"/>
        <end position="319"/>
    </location>
</feature>
<dbReference type="Pfam" id="PF07690">
    <property type="entry name" value="MFS_1"/>
    <property type="match status" value="1"/>
</dbReference>
<feature type="transmembrane region" description="Helical" evidence="4">
    <location>
        <begin position="21"/>
        <end position="40"/>
    </location>
</feature>
<dbReference type="SUPFAM" id="SSF103473">
    <property type="entry name" value="MFS general substrate transporter"/>
    <property type="match status" value="1"/>
</dbReference>
<dbReference type="Proteomes" id="UP000273516">
    <property type="component" value="Unassembled WGS sequence"/>
</dbReference>
<proteinExistence type="predicted"/>
<evidence type="ECO:0000256" key="3">
    <source>
        <dbReference type="ARBA" id="ARBA00023136"/>
    </source>
</evidence>
<protein>
    <submittedName>
        <fullName evidence="6">MFS transporter</fullName>
    </submittedName>
</protein>
<evidence type="ECO:0000259" key="5">
    <source>
        <dbReference type="PROSITE" id="PS50850"/>
    </source>
</evidence>
<feature type="transmembrane region" description="Helical" evidence="4">
    <location>
        <begin position="60"/>
        <end position="79"/>
    </location>
</feature>
<dbReference type="PROSITE" id="PS50850">
    <property type="entry name" value="MFS"/>
    <property type="match status" value="1"/>
</dbReference>
<organism evidence="6 7">
    <name type="scientific">Paracoccus alkanivorans</name>
    <dbReference type="NCBI Taxonomy" id="2116655"/>
    <lineage>
        <taxon>Bacteria</taxon>
        <taxon>Pseudomonadati</taxon>
        <taxon>Pseudomonadota</taxon>
        <taxon>Alphaproteobacteria</taxon>
        <taxon>Rhodobacterales</taxon>
        <taxon>Paracoccaceae</taxon>
        <taxon>Paracoccus</taxon>
    </lineage>
</organism>
<name>A0A3M0M3Y2_9RHOB</name>
<evidence type="ECO:0000313" key="7">
    <source>
        <dbReference type="Proteomes" id="UP000273516"/>
    </source>
</evidence>